<dbReference type="InterPro" id="IPR010982">
    <property type="entry name" value="Lambda_DNA-bd_dom_sf"/>
</dbReference>
<reference evidence="3 4" key="1">
    <citation type="submission" date="2019-03" db="EMBL/GenBank/DDBJ databases">
        <title>Genomic Encyclopedia of Type Strains, Phase IV (KMG-IV): sequencing the most valuable type-strain genomes for metagenomic binning, comparative biology and taxonomic classification.</title>
        <authorList>
            <person name="Goeker M."/>
        </authorList>
    </citation>
    <scope>NUCLEOTIDE SEQUENCE [LARGE SCALE GENOMIC DNA]</scope>
    <source>
        <strain evidence="3 4">DSM 45765</strain>
    </source>
</reference>
<evidence type="ECO:0000259" key="2">
    <source>
        <dbReference type="PROSITE" id="PS50943"/>
    </source>
</evidence>
<dbReference type="Gene3D" id="1.10.260.40">
    <property type="entry name" value="lambda repressor-like DNA-binding domains"/>
    <property type="match status" value="1"/>
</dbReference>
<dbReference type="PROSITE" id="PS50943">
    <property type="entry name" value="HTH_CROC1"/>
    <property type="match status" value="1"/>
</dbReference>
<dbReference type="Gene3D" id="2.60.120.10">
    <property type="entry name" value="Jelly Rolls"/>
    <property type="match status" value="1"/>
</dbReference>
<gene>
    <name evidence="3" type="ORF">EV191_1011434</name>
</gene>
<feature type="domain" description="HTH cro/C1-type" evidence="2">
    <location>
        <begin position="21"/>
        <end position="75"/>
    </location>
</feature>
<dbReference type="PANTHER" id="PTHR46797">
    <property type="entry name" value="HTH-TYPE TRANSCRIPTIONAL REGULATOR"/>
    <property type="match status" value="1"/>
</dbReference>
<dbReference type="Proteomes" id="UP000294911">
    <property type="component" value="Unassembled WGS sequence"/>
</dbReference>
<keyword evidence="1" id="KW-0238">DNA-binding</keyword>
<protein>
    <submittedName>
        <fullName evidence="3">XRE family transcriptional regulator</fullName>
    </submittedName>
</protein>
<sequence>MVVDSLDDRSDSARVTLATNIRRLRRLRGLSSAELARQSKVGSATLSGLESGTGNPRLETLIALSATLGVPLTELLDGASRPPVTVVRASQGAHVSRSNLDLRFVHRFTAGGLDVVEFYEMTVTPGDPHLSQGHAGIENILVVDGRLRVGPTDDAAVLDAGDFVSFSADGPHVYAAENGRPVHAVLALRHSAEPRTAVTDDSAILAFTEE</sequence>
<dbReference type="PANTHER" id="PTHR46797:SF1">
    <property type="entry name" value="METHYLPHOSPHONATE SYNTHASE"/>
    <property type="match status" value="1"/>
</dbReference>
<dbReference type="InterPro" id="IPR013096">
    <property type="entry name" value="Cupin_2"/>
</dbReference>
<dbReference type="InterPro" id="IPR050807">
    <property type="entry name" value="TransReg_Diox_bact_type"/>
</dbReference>
<proteinExistence type="predicted"/>
<dbReference type="SMART" id="SM00530">
    <property type="entry name" value="HTH_XRE"/>
    <property type="match status" value="1"/>
</dbReference>
<dbReference type="GO" id="GO:0003677">
    <property type="term" value="F:DNA binding"/>
    <property type="evidence" value="ECO:0007669"/>
    <property type="project" value="UniProtKB-KW"/>
</dbReference>
<dbReference type="EMBL" id="SLXQ01000001">
    <property type="protein sequence ID" value="TCP57477.1"/>
    <property type="molecule type" value="Genomic_DNA"/>
</dbReference>
<accession>A0A4R2R621</accession>
<dbReference type="Pfam" id="PF07883">
    <property type="entry name" value="Cupin_2"/>
    <property type="match status" value="1"/>
</dbReference>
<dbReference type="InterPro" id="IPR001387">
    <property type="entry name" value="Cro/C1-type_HTH"/>
</dbReference>
<dbReference type="InterPro" id="IPR011051">
    <property type="entry name" value="RmlC_Cupin_sf"/>
</dbReference>
<evidence type="ECO:0000313" key="3">
    <source>
        <dbReference type="EMBL" id="TCP57477.1"/>
    </source>
</evidence>
<evidence type="ECO:0000313" key="4">
    <source>
        <dbReference type="Proteomes" id="UP000294911"/>
    </source>
</evidence>
<dbReference type="Pfam" id="PF01381">
    <property type="entry name" value="HTH_3"/>
    <property type="match status" value="1"/>
</dbReference>
<dbReference type="AlphaFoldDB" id="A0A4R2R621"/>
<keyword evidence="4" id="KW-1185">Reference proteome</keyword>
<organism evidence="3 4">
    <name type="scientific">Tamaricihabitans halophyticus</name>
    <dbReference type="NCBI Taxonomy" id="1262583"/>
    <lineage>
        <taxon>Bacteria</taxon>
        <taxon>Bacillati</taxon>
        <taxon>Actinomycetota</taxon>
        <taxon>Actinomycetes</taxon>
        <taxon>Pseudonocardiales</taxon>
        <taxon>Pseudonocardiaceae</taxon>
        <taxon>Tamaricihabitans</taxon>
    </lineage>
</organism>
<evidence type="ECO:0000256" key="1">
    <source>
        <dbReference type="ARBA" id="ARBA00023125"/>
    </source>
</evidence>
<comment type="caution">
    <text evidence="3">The sequence shown here is derived from an EMBL/GenBank/DDBJ whole genome shotgun (WGS) entry which is preliminary data.</text>
</comment>
<dbReference type="GO" id="GO:0003700">
    <property type="term" value="F:DNA-binding transcription factor activity"/>
    <property type="evidence" value="ECO:0007669"/>
    <property type="project" value="TreeGrafter"/>
</dbReference>
<name>A0A4R2R621_9PSEU</name>
<dbReference type="SUPFAM" id="SSF51182">
    <property type="entry name" value="RmlC-like cupins"/>
    <property type="match status" value="1"/>
</dbReference>
<dbReference type="CDD" id="cd02209">
    <property type="entry name" value="cupin_XRE_C"/>
    <property type="match status" value="1"/>
</dbReference>
<dbReference type="GO" id="GO:0005829">
    <property type="term" value="C:cytosol"/>
    <property type="evidence" value="ECO:0007669"/>
    <property type="project" value="TreeGrafter"/>
</dbReference>
<dbReference type="SUPFAM" id="SSF47413">
    <property type="entry name" value="lambda repressor-like DNA-binding domains"/>
    <property type="match status" value="1"/>
</dbReference>
<dbReference type="InterPro" id="IPR014710">
    <property type="entry name" value="RmlC-like_jellyroll"/>
</dbReference>
<dbReference type="CDD" id="cd00093">
    <property type="entry name" value="HTH_XRE"/>
    <property type="match status" value="1"/>
</dbReference>